<dbReference type="PANTHER" id="PTHR33745">
    <property type="entry name" value="RSBT ANTAGONIST PROTEIN RSBS-RELATED"/>
    <property type="match status" value="1"/>
</dbReference>
<gene>
    <name evidence="2" type="ORF">M3202_20535</name>
</gene>
<dbReference type="InterPro" id="IPR036513">
    <property type="entry name" value="STAS_dom_sf"/>
</dbReference>
<dbReference type="AlphaFoldDB" id="A0A9X2IR11"/>
<dbReference type="SUPFAM" id="SSF52091">
    <property type="entry name" value="SpoIIaa-like"/>
    <property type="match status" value="1"/>
</dbReference>
<name>A0A9X2IR11_9BACI</name>
<accession>A0A9X2IR11</accession>
<dbReference type="CDD" id="cd07041">
    <property type="entry name" value="STAS_RsbR_RsbS_like"/>
    <property type="match status" value="1"/>
</dbReference>
<dbReference type="EMBL" id="JAMBOL010000038">
    <property type="protein sequence ID" value="MCM3716436.1"/>
    <property type="molecule type" value="Genomic_DNA"/>
</dbReference>
<reference evidence="2" key="1">
    <citation type="submission" date="2022-05" db="EMBL/GenBank/DDBJ databases">
        <title>Comparative Genomics of Spacecraft Associated Microbes.</title>
        <authorList>
            <person name="Tran M.T."/>
            <person name="Wright A."/>
            <person name="Seuylemezian A."/>
            <person name="Eisen J."/>
            <person name="Coil D."/>
        </authorList>
    </citation>
    <scope>NUCLEOTIDE SEQUENCE</scope>
    <source>
        <strain evidence="2">214.1.1</strain>
    </source>
</reference>
<evidence type="ECO:0000313" key="2">
    <source>
        <dbReference type="EMBL" id="MCM3716436.1"/>
    </source>
</evidence>
<sequence>MDLELKQIKEAKEALGKKMIEGSEQLARQMVEAFYENIDSGERAADKELIEILGRLVKIIGEGLFDECVEQESAVWGERVGFMTIDKGGELIPTLKMSSHYKKVLLSYILEAGEQAKWNNKILIEIISKADSIVTTTVAGFAQAFISHSNRLLEESQNEYLKISVPIVPLSKKVAILPLIGEIHQKRAEILIQQALKASSEQGYDSLIIDVSGVQTATPIVIDMFHKLIGSLTLLGITPILTGIRPQLSKSFVQSNITLDGITIMNNLHHAVSYLSLD</sequence>
<comment type="caution">
    <text evidence="2">The sequence shown here is derived from an EMBL/GenBank/DDBJ whole genome shotgun (WGS) entry which is preliminary data.</text>
</comment>
<organism evidence="2 3">
    <name type="scientific">Halalkalibacter oceani</name>
    <dbReference type="NCBI Taxonomy" id="1653776"/>
    <lineage>
        <taxon>Bacteria</taxon>
        <taxon>Bacillati</taxon>
        <taxon>Bacillota</taxon>
        <taxon>Bacilli</taxon>
        <taxon>Bacillales</taxon>
        <taxon>Bacillaceae</taxon>
        <taxon>Halalkalibacter</taxon>
    </lineage>
</organism>
<keyword evidence="3" id="KW-1185">Reference proteome</keyword>
<evidence type="ECO:0000259" key="1">
    <source>
        <dbReference type="PROSITE" id="PS50801"/>
    </source>
</evidence>
<proteinExistence type="predicted"/>
<dbReference type="InterPro" id="IPR051932">
    <property type="entry name" value="Bact_StressResp_Reg"/>
</dbReference>
<dbReference type="Pfam" id="PF01740">
    <property type="entry name" value="STAS"/>
    <property type="match status" value="1"/>
</dbReference>
<feature type="domain" description="STAS" evidence="1">
    <location>
        <begin position="164"/>
        <end position="275"/>
    </location>
</feature>
<dbReference type="PROSITE" id="PS50801">
    <property type="entry name" value="STAS"/>
    <property type="match status" value="1"/>
</dbReference>
<dbReference type="RefSeq" id="WP_251225090.1">
    <property type="nucleotide sequence ID" value="NZ_JAMBOL010000038.1"/>
</dbReference>
<evidence type="ECO:0000313" key="3">
    <source>
        <dbReference type="Proteomes" id="UP001139179"/>
    </source>
</evidence>
<dbReference type="Gene3D" id="3.30.750.24">
    <property type="entry name" value="STAS domain"/>
    <property type="match status" value="1"/>
</dbReference>
<dbReference type="InterPro" id="IPR002645">
    <property type="entry name" value="STAS_dom"/>
</dbReference>
<protein>
    <submittedName>
        <fullName evidence="2">STAS domain-containing protein</fullName>
    </submittedName>
</protein>
<dbReference type="Proteomes" id="UP001139179">
    <property type="component" value="Unassembled WGS sequence"/>
</dbReference>